<comment type="caution">
    <text evidence="8">The sequence shown here is derived from an EMBL/GenBank/DDBJ whole genome shotgun (WGS) entry which is preliminary data.</text>
</comment>
<evidence type="ECO:0000256" key="2">
    <source>
        <dbReference type="ARBA" id="ARBA00022737"/>
    </source>
</evidence>
<keyword evidence="9" id="KW-1185">Reference proteome</keyword>
<dbReference type="PANTHER" id="PTHR23057:SF0">
    <property type="entry name" value="JUXTAPOSED WITH ANOTHER ZINC FINGER PROTEIN 1"/>
    <property type="match status" value="1"/>
</dbReference>
<dbReference type="PROSITE" id="PS00028">
    <property type="entry name" value="ZINC_FINGER_C2H2_1"/>
    <property type="match status" value="2"/>
</dbReference>
<dbReference type="PROSITE" id="PS50157">
    <property type="entry name" value="ZINC_FINGER_C2H2_2"/>
    <property type="match status" value="1"/>
</dbReference>
<keyword evidence="3 5" id="KW-0863">Zinc-finger</keyword>
<dbReference type="GO" id="GO:0008270">
    <property type="term" value="F:zinc ion binding"/>
    <property type="evidence" value="ECO:0007669"/>
    <property type="project" value="UniProtKB-KW"/>
</dbReference>
<evidence type="ECO:0000259" key="7">
    <source>
        <dbReference type="PROSITE" id="PS50157"/>
    </source>
</evidence>
<dbReference type="SMART" id="SM00355">
    <property type="entry name" value="ZnF_C2H2"/>
    <property type="match status" value="2"/>
</dbReference>
<protein>
    <submittedName>
        <fullName evidence="8">Zinc finger protein sfp1</fullName>
    </submittedName>
</protein>
<evidence type="ECO:0000256" key="4">
    <source>
        <dbReference type="ARBA" id="ARBA00022833"/>
    </source>
</evidence>
<evidence type="ECO:0000256" key="5">
    <source>
        <dbReference type="PROSITE-ProRule" id="PRU00042"/>
    </source>
</evidence>
<dbReference type="OrthoDB" id="3269380at2759"/>
<evidence type="ECO:0000313" key="8">
    <source>
        <dbReference type="EMBL" id="OMH85203.1"/>
    </source>
</evidence>
<organism evidence="8 9">
    <name type="scientific">Zancudomyces culisetae</name>
    <name type="common">Gut fungus</name>
    <name type="synonym">Smittium culisetae</name>
    <dbReference type="NCBI Taxonomy" id="1213189"/>
    <lineage>
        <taxon>Eukaryota</taxon>
        <taxon>Fungi</taxon>
        <taxon>Fungi incertae sedis</taxon>
        <taxon>Zoopagomycota</taxon>
        <taxon>Kickxellomycotina</taxon>
        <taxon>Harpellomycetes</taxon>
        <taxon>Harpellales</taxon>
        <taxon>Legeriomycetaceae</taxon>
        <taxon>Zancudomyces</taxon>
    </lineage>
</organism>
<dbReference type="InterPro" id="IPR051580">
    <property type="entry name" value="ZnF-Chromatin_assoc"/>
</dbReference>
<feature type="domain" description="C2H2-type" evidence="7">
    <location>
        <begin position="459"/>
        <end position="489"/>
    </location>
</feature>
<keyword evidence="2" id="KW-0677">Repeat</keyword>
<dbReference type="InterPro" id="IPR013087">
    <property type="entry name" value="Znf_C2H2_type"/>
</dbReference>
<evidence type="ECO:0000256" key="3">
    <source>
        <dbReference type="ARBA" id="ARBA00022771"/>
    </source>
</evidence>
<keyword evidence="4" id="KW-0862">Zinc</keyword>
<dbReference type="EMBL" id="LSSK01000104">
    <property type="protein sequence ID" value="OMH85203.1"/>
    <property type="molecule type" value="Genomic_DNA"/>
</dbReference>
<reference evidence="9" key="1">
    <citation type="submission" date="2017-01" db="EMBL/GenBank/DDBJ databases">
        <authorList>
            <person name="Wang Y."/>
            <person name="White M."/>
            <person name="Kvist S."/>
            <person name="Moncalvo J.-M."/>
        </authorList>
    </citation>
    <scope>NUCLEOTIDE SEQUENCE [LARGE SCALE GENOMIC DNA]</scope>
    <source>
        <strain evidence="9">COL-18-3</strain>
    </source>
</reference>
<dbReference type="Gene3D" id="3.30.160.60">
    <property type="entry name" value="Classic Zinc Finger"/>
    <property type="match status" value="2"/>
</dbReference>
<proteinExistence type="predicted"/>
<sequence length="510" mass="56514">MSPIPEEKANDSGWASSSALEVGTRNEADIKGTDDDIYGYQEVENNICKNFSCCGHILEDMHQLLQHYEDCHVIVGDDNTLNARKDSNSMRSPERRSKSSSFDVDNILLPQLSLEQLRNIFNLGARLSGSITNSTTVKTVKPHDVFINAGQRDFSNKKYQWSAFNTLPGSGTYKKRKSSRDFMRGSDGEYMGAKRQRVVFDNMGPESSDELGLTRRHVGAKTGRARLNLKTPIISPSETLIESIVNSPTEESILFGSFFENSPVAPVDFLEETGSHTAITSEAEDSITNDNDNDNDRLKEPSIQIQESATTIDYPFIPTCLYDDDILHNLVSSTDLFFSGATKKSHINGNNLYIKTNRGYSRLNSYKQSTSSTANPSPVNKPVSLLNANLLLDTDEKSDCELSSTETSSIIADISSSSDPKPYKCPVPGCARSYKNANGLKYHSIHGHKKIFADYNKPFKCLVPECFRAYKNLNGLKYHMVHNHSLSNSCPDDNVYATPKAEVASDGSLC</sequence>
<feature type="compositionally biased region" description="Acidic residues" evidence="6">
    <location>
        <begin position="282"/>
        <end position="293"/>
    </location>
</feature>
<feature type="region of interest" description="Disordered" evidence="6">
    <location>
        <begin position="278"/>
        <end position="297"/>
    </location>
</feature>
<evidence type="ECO:0000256" key="6">
    <source>
        <dbReference type="SAM" id="MobiDB-lite"/>
    </source>
</evidence>
<dbReference type="GO" id="GO:0005634">
    <property type="term" value="C:nucleus"/>
    <property type="evidence" value="ECO:0007669"/>
    <property type="project" value="TreeGrafter"/>
</dbReference>
<accession>A0A1R1PWB8</accession>
<name>A0A1R1PWB8_ZANCU</name>
<gene>
    <name evidence="8" type="ORF">AX774_g1264</name>
</gene>
<dbReference type="Proteomes" id="UP000188320">
    <property type="component" value="Unassembled WGS sequence"/>
</dbReference>
<dbReference type="PANTHER" id="PTHR23057">
    <property type="entry name" value="JUXTAPOSED WITH ANOTHER ZINC FINGER PROTEIN 1"/>
    <property type="match status" value="1"/>
</dbReference>
<evidence type="ECO:0000313" key="9">
    <source>
        <dbReference type="Proteomes" id="UP000188320"/>
    </source>
</evidence>
<keyword evidence="1" id="KW-0479">Metal-binding</keyword>
<dbReference type="AlphaFoldDB" id="A0A1R1PWB8"/>
<evidence type="ECO:0000256" key="1">
    <source>
        <dbReference type="ARBA" id="ARBA00022723"/>
    </source>
</evidence>